<dbReference type="GO" id="GO:0016020">
    <property type="term" value="C:membrane"/>
    <property type="evidence" value="ECO:0007669"/>
    <property type="project" value="UniProtKB-SubCell"/>
</dbReference>
<comment type="function">
    <text evidence="17">Lysosomal dipeptide uniporter that selectively exports lysine, arginine or histidine-containing dipeptides with a net positive charge from the lysosome lumen into the cytosol. Could play a role in a specific type of protein O-glycosylation indirectly regulating macrophages migration and tissue invasion. Also essential for liver homeostasis.</text>
</comment>
<evidence type="ECO:0000256" key="12">
    <source>
        <dbReference type="ARBA" id="ARBA00044912"/>
    </source>
</evidence>
<feature type="transmembrane region" description="Helical" evidence="20">
    <location>
        <begin position="160"/>
        <end position="182"/>
    </location>
</feature>
<dbReference type="Gene3D" id="1.20.1250.20">
    <property type="entry name" value="MFS general substrate transporter like domains"/>
    <property type="match status" value="2"/>
</dbReference>
<evidence type="ECO:0000256" key="13">
    <source>
        <dbReference type="ARBA" id="ARBA00044919"/>
    </source>
</evidence>
<comment type="catalytic activity">
    <reaction evidence="11">
        <text>L-arginyl-glycine(out) = L-arginyl-glycine(in)</text>
        <dbReference type="Rhea" id="RHEA:79391"/>
        <dbReference type="ChEBI" id="CHEBI:229955"/>
    </reaction>
</comment>
<dbReference type="PANTHER" id="PTHR23512:SF12">
    <property type="entry name" value="TRANSPORTER, PUTATIVE (AFU_ORTHOLOGUE AFUA_4G00260)-RELATED"/>
    <property type="match status" value="1"/>
</dbReference>
<dbReference type="Pfam" id="PF07690">
    <property type="entry name" value="MFS_1"/>
    <property type="match status" value="1"/>
</dbReference>
<accession>A0A9P6SV36</accession>
<evidence type="ECO:0000256" key="2">
    <source>
        <dbReference type="ARBA" id="ARBA00044876"/>
    </source>
</evidence>
<comment type="catalytic activity">
    <reaction evidence="7">
        <text>L-alpha-aminoacyl-L-lysine(out) = L-alpha-aminoacyl-L-lysine(in)</text>
        <dbReference type="Rhea" id="RHEA:79383"/>
        <dbReference type="ChEBI" id="CHEBI:229966"/>
    </reaction>
</comment>
<feature type="transmembrane region" description="Helical" evidence="20">
    <location>
        <begin position="133"/>
        <end position="153"/>
    </location>
</feature>
<keyword evidence="22" id="KW-1185">Reference proteome</keyword>
<comment type="catalytic activity">
    <reaction evidence="9">
        <text>L-arginyl-L-alpha-amino acid(out) = L-arginyl-L-alpha-amino acid(in)</text>
        <dbReference type="Rhea" id="RHEA:79371"/>
        <dbReference type="ChEBI" id="CHEBI:84315"/>
    </reaction>
</comment>
<evidence type="ECO:0000256" key="7">
    <source>
        <dbReference type="ARBA" id="ARBA00044893"/>
    </source>
</evidence>
<evidence type="ECO:0000256" key="5">
    <source>
        <dbReference type="ARBA" id="ARBA00044884"/>
    </source>
</evidence>
<feature type="region of interest" description="Disordered" evidence="19">
    <location>
        <begin position="543"/>
        <end position="568"/>
    </location>
</feature>
<dbReference type="SUPFAM" id="SSF103473">
    <property type="entry name" value="MFS general substrate transporter"/>
    <property type="match status" value="1"/>
</dbReference>
<evidence type="ECO:0000256" key="18">
    <source>
        <dbReference type="ARBA" id="ARBA00046376"/>
    </source>
</evidence>
<dbReference type="InterPro" id="IPR036259">
    <property type="entry name" value="MFS_trans_sf"/>
</dbReference>
<comment type="catalytic activity">
    <reaction evidence="3">
        <text>L-histidyl-glycine(out) = L-histidyl-glycine(in)</text>
        <dbReference type="Rhea" id="RHEA:79395"/>
        <dbReference type="ChEBI" id="CHEBI:229957"/>
    </reaction>
</comment>
<proteinExistence type="predicted"/>
<feature type="compositionally biased region" description="Basic residues" evidence="19">
    <location>
        <begin position="558"/>
        <end position="567"/>
    </location>
</feature>
<feature type="transmembrane region" description="Helical" evidence="20">
    <location>
        <begin position="252"/>
        <end position="276"/>
    </location>
</feature>
<organism evidence="21 22">
    <name type="scientific">Modicella reniformis</name>
    <dbReference type="NCBI Taxonomy" id="1440133"/>
    <lineage>
        <taxon>Eukaryota</taxon>
        <taxon>Fungi</taxon>
        <taxon>Fungi incertae sedis</taxon>
        <taxon>Mucoromycota</taxon>
        <taxon>Mortierellomycotina</taxon>
        <taxon>Mortierellomycetes</taxon>
        <taxon>Mortierellales</taxon>
        <taxon>Mortierellaceae</taxon>
        <taxon>Modicella</taxon>
    </lineage>
</organism>
<comment type="catalytic activity">
    <reaction evidence="13">
        <text>L-alanyl-L-lysine(out) = L-alanyl-L-lysine(in)</text>
        <dbReference type="Rhea" id="RHEA:79415"/>
        <dbReference type="ChEBI" id="CHEBI:192470"/>
    </reaction>
</comment>
<dbReference type="InterPro" id="IPR052187">
    <property type="entry name" value="MFSD1"/>
</dbReference>
<comment type="catalytic activity">
    <reaction evidence="6">
        <text>L-lysyl-L-alpha-amino acid(out) = L-lysyl-L-alpha-amino acid(in)</text>
        <dbReference type="Rhea" id="RHEA:79387"/>
        <dbReference type="ChEBI" id="CHEBI:229965"/>
    </reaction>
</comment>
<feature type="transmembrane region" description="Helical" evidence="20">
    <location>
        <begin position="306"/>
        <end position="330"/>
    </location>
</feature>
<gene>
    <name evidence="21" type="ORF">BGZ65_011391</name>
</gene>
<dbReference type="GO" id="GO:0022857">
    <property type="term" value="F:transmembrane transporter activity"/>
    <property type="evidence" value="ECO:0007669"/>
    <property type="project" value="InterPro"/>
</dbReference>
<feature type="transmembrane region" description="Helical" evidence="20">
    <location>
        <begin position="350"/>
        <end position="371"/>
    </location>
</feature>
<comment type="subunit">
    <text evidence="18">Homodimer. Interacts with lysosomal protein GLMP (via lumenal domain); the interaction starts while both proteins are still in the endoplasmic reticulum and is required for stabilization of MFSD1 in lysosomes but has no direct effect on its targeting to lysosomes or transporter activity.</text>
</comment>
<feature type="transmembrane region" description="Helical" evidence="20">
    <location>
        <begin position="508"/>
        <end position="528"/>
    </location>
</feature>
<comment type="caution">
    <text evidence="21">The sequence shown here is derived from an EMBL/GenBank/DDBJ whole genome shotgun (WGS) entry which is preliminary data.</text>
</comment>
<comment type="catalytic activity">
    <reaction evidence="14">
        <text>L-lysyl-glycine(out) = L-lysyl-glycine(in)</text>
        <dbReference type="Rhea" id="RHEA:79407"/>
        <dbReference type="ChEBI" id="CHEBI:191202"/>
    </reaction>
</comment>
<evidence type="ECO:0000256" key="17">
    <source>
        <dbReference type="ARBA" id="ARBA00045709"/>
    </source>
</evidence>
<keyword evidence="20" id="KW-1133">Transmembrane helix</keyword>
<evidence type="ECO:0000256" key="3">
    <source>
        <dbReference type="ARBA" id="ARBA00044878"/>
    </source>
</evidence>
<feature type="transmembrane region" description="Helical" evidence="20">
    <location>
        <begin position="378"/>
        <end position="402"/>
    </location>
</feature>
<protein>
    <recommendedName>
        <fullName evidence="15">Lysosomal dipeptide transporter MFSD1</fullName>
    </recommendedName>
    <alternativeName>
        <fullName evidence="16">Major facilitator superfamily domain-containing protein 1</fullName>
    </alternativeName>
</protein>
<feature type="transmembrane region" description="Helical" evidence="20">
    <location>
        <begin position="218"/>
        <end position="240"/>
    </location>
</feature>
<dbReference type="Proteomes" id="UP000749646">
    <property type="component" value="Unassembled WGS sequence"/>
</dbReference>
<evidence type="ECO:0000313" key="22">
    <source>
        <dbReference type="Proteomes" id="UP000749646"/>
    </source>
</evidence>
<evidence type="ECO:0000256" key="11">
    <source>
        <dbReference type="ARBA" id="ARBA00044903"/>
    </source>
</evidence>
<evidence type="ECO:0000256" key="4">
    <source>
        <dbReference type="ARBA" id="ARBA00044881"/>
    </source>
</evidence>
<evidence type="ECO:0000256" key="10">
    <source>
        <dbReference type="ARBA" id="ARBA00044900"/>
    </source>
</evidence>
<comment type="catalytic activity">
    <reaction evidence="8">
        <text>L-aspartyl-L-lysine(out) = L-aspartyl-L-lysine(in)</text>
        <dbReference type="Rhea" id="RHEA:79411"/>
        <dbReference type="ChEBI" id="CHEBI:229953"/>
    </reaction>
</comment>
<evidence type="ECO:0000256" key="20">
    <source>
        <dbReference type="SAM" id="Phobius"/>
    </source>
</evidence>
<dbReference type="PANTHER" id="PTHR23512">
    <property type="entry name" value="MAJOR FACILITATOR SUPERFAMILY DOMAIN-CONTAINING PROTEIN 1"/>
    <property type="match status" value="1"/>
</dbReference>
<comment type="catalytic activity">
    <reaction evidence="2">
        <text>L-lysyl-L-alanine(out) = L-lysyl-L-alanine(in)</text>
        <dbReference type="Rhea" id="RHEA:79399"/>
        <dbReference type="ChEBI" id="CHEBI:229954"/>
    </reaction>
</comment>
<evidence type="ECO:0000256" key="14">
    <source>
        <dbReference type="ARBA" id="ARBA00044924"/>
    </source>
</evidence>
<evidence type="ECO:0000256" key="6">
    <source>
        <dbReference type="ARBA" id="ARBA00044891"/>
    </source>
</evidence>
<feature type="transmembrane region" description="Helical" evidence="20">
    <location>
        <begin position="676"/>
        <end position="696"/>
    </location>
</feature>
<comment type="subcellular location">
    <subcellularLocation>
        <location evidence="1">Membrane</location>
        <topology evidence="1">Multi-pass membrane protein</topology>
    </subcellularLocation>
</comment>
<feature type="compositionally biased region" description="Polar residues" evidence="19">
    <location>
        <begin position="597"/>
        <end position="611"/>
    </location>
</feature>
<comment type="catalytic activity">
    <reaction evidence="4">
        <text>L-alpha-aminoacyl-L-arginine(out) = L-alpha-aminoacyl-L-arginine(in)</text>
        <dbReference type="Rhea" id="RHEA:79367"/>
        <dbReference type="ChEBI" id="CHEBI:229968"/>
    </reaction>
</comment>
<feature type="compositionally biased region" description="Basic and acidic residues" evidence="19">
    <location>
        <begin position="55"/>
        <end position="71"/>
    </location>
</feature>
<evidence type="ECO:0000256" key="16">
    <source>
        <dbReference type="ARBA" id="ARBA00045018"/>
    </source>
</evidence>
<evidence type="ECO:0000256" key="19">
    <source>
        <dbReference type="SAM" id="MobiDB-lite"/>
    </source>
</evidence>
<evidence type="ECO:0000256" key="8">
    <source>
        <dbReference type="ARBA" id="ARBA00044898"/>
    </source>
</evidence>
<dbReference type="InterPro" id="IPR011701">
    <property type="entry name" value="MFS"/>
</dbReference>
<feature type="region of interest" description="Disordered" evidence="19">
    <location>
        <begin position="1"/>
        <end position="78"/>
    </location>
</feature>
<keyword evidence="20" id="KW-0472">Membrane</keyword>
<dbReference type="OrthoDB" id="424834at2759"/>
<evidence type="ECO:0000256" key="9">
    <source>
        <dbReference type="ARBA" id="ARBA00044899"/>
    </source>
</evidence>
<dbReference type="AlphaFoldDB" id="A0A9P6SV36"/>
<evidence type="ECO:0000313" key="21">
    <source>
        <dbReference type="EMBL" id="KAG0005341.1"/>
    </source>
</evidence>
<comment type="catalytic activity">
    <reaction evidence="10">
        <text>L-lysyl-L-lysine(out) = L-lysyl-L-lysine(in)</text>
        <dbReference type="Rhea" id="RHEA:79403"/>
        <dbReference type="ChEBI" id="CHEBI:229956"/>
    </reaction>
</comment>
<keyword evidence="20" id="KW-0812">Transmembrane</keyword>
<comment type="catalytic activity">
    <reaction evidence="5">
        <text>L-alpha-aminoacyl-L-histidine(out) = L-alpha-aminoacyl-L-histidine(in)</text>
        <dbReference type="Rhea" id="RHEA:79375"/>
        <dbReference type="ChEBI" id="CHEBI:229967"/>
    </reaction>
</comment>
<sequence length="698" mass="77573">MSDSRIDYQSIHTEEPDSPTYHRFAIPPDTPGHKYPSRNQAVDEDDGGHATETQRLLHERDSVDIHAREPDHDYEDDHDEAGATMEANRSDKIQAFFCVALLGVSTNFTKHMTGPLKDVLKENMDINNTQFSMLQSSLTLFPSLTPLIGGLLVERYGTGPISIIFTSIVVLGQMIVVLGCWIHSIKSMLVGFCLFGLGEAPVGIVRKTILMIYFKKDGTALVMALGLISGKVAGFLALATSVPLTTLPPFGFVTPFLVSLAVSIFAWFMNIIFLMFQKKPKEGAGTMAKITILLKSKRTNIGWREIYKFSTMFWTLLTISLFVGASWSPFIHQASNIIKRRYGLTDEQAAWQSSLILAVPPFIFPFIGTFIDYTGKRAWLLLATAGCIIITHVILLIPLSIVPIPPTIMLIFSLSLSLGTLSIITSMPLLTKHFPTGLGLHGSIDNVGATLFGTVIGMVQDLSGNSQNLSGNSQDEASEQGNLFPRVYRYLFSIQGDPQKEEREDVQVLAMFLSVGIALFIASAIFVWGDYHWTDGEGGKTGLANSVYGNSQSNQRTTRSRRRRRRSHEVLEAMTLEPIFDLANEPDAEEISMMEIGSNNPGLQSSNQQGSVIDMSNHRDDHGQRHRHLQPRRDYNPVQAESSDDDEESQDENRFGVQIEAGDDDIPRHKVVQARFWITVWVTLLVVSWVVFGIGMSR</sequence>
<feature type="region of interest" description="Disordered" evidence="19">
    <location>
        <begin position="596"/>
        <end position="652"/>
    </location>
</feature>
<evidence type="ECO:0000256" key="1">
    <source>
        <dbReference type="ARBA" id="ARBA00004141"/>
    </source>
</evidence>
<evidence type="ECO:0000256" key="15">
    <source>
        <dbReference type="ARBA" id="ARBA00044985"/>
    </source>
</evidence>
<dbReference type="EMBL" id="JAAAHW010000194">
    <property type="protein sequence ID" value="KAG0005341.1"/>
    <property type="molecule type" value="Genomic_DNA"/>
</dbReference>
<reference evidence="21" key="1">
    <citation type="journal article" date="2020" name="Fungal Divers.">
        <title>Resolving the Mortierellaceae phylogeny through synthesis of multi-gene phylogenetics and phylogenomics.</title>
        <authorList>
            <person name="Vandepol N."/>
            <person name="Liber J."/>
            <person name="Desiro A."/>
            <person name="Na H."/>
            <person name="Kennedy M."/>
            <person name="Barry K."/>
            <person name="Grigoriev I.V."/>
            <person name="Miller A.N."/>
            <person name="O'Donnell K."/>
            <person name="Stajich J.E."/>
            <person name="Bonito G."/>
        </authorList>
    </citation>
    <scope>NUCLEOTIDE SEQUENCE</scope>
    <source>
        <strain evidence="21">MES-2147</strain>
    </source>
</reference>
<feature type="transmembrane region" description="Helical" evidence="20">
    <location>
        <begin position="408"/>
        <end position="430"/>
    </location>
</feature>
<comment type="catalytic activity">
    <reaction evidence="12">
        <text>L-histidyl-L-alpha-amino acid(out) = L-histidyl-L-alpha-amino acid(in)</text>
        <dbReference type="Rhea" id="RHEA:79379"/>
        <dbReference type="ChEBI" id="CHEBI:229964"/>
    </reaction>
</comment>
<name>A0A9P6SV36_9FUNG</name>